<evidence type="ECO:0000313" key="2">
    <source>
        <dbReference type="Proteomes" id="UP000001603"/>
    </source>
</evidence>
<reference evidence="1 2" key="1">
    <citation type="journal article" date="2009" name="Proc. Natl. Acad. Sci. U.S.A.">
        <title>The genomic basis of trophic strategy in marine bacteria.</title>
        <authorList>
            <person name="Lauro F.M."/>
            <person name="McDougald D."/>
            <person name="Thomas T."/>
            <person name="Williams T.J."/>
            <person name="Egan S."/>
            <person name="Rice S."/>
            <person name="DeMaere M.Z."/>
            <person name="Ting L."/>
            <person name="Ertan H."/>
            <person name="Johnson J."/>
            <person name="Ferriera S."/>
            <person name="Lapidus A."/>
            <person name="Anderson I."/>
            <person name="Kyrpides N."/>
            <person name="Munk A.C."/>
            <person name="Detter C."/>
            <person name="Han C.S."/>
            <person name="Brown M.V."/>
            <person name="Robb F.T."/>
            <person name="Kjelleberg S."/>
            <person name="Cavicchioli R."/>
        </authorList>
    </citation>
    <scope>NUCLEOTIDE SEQUENCE [LARGE SCALE GENOMIC DNA]</scope>
    <source>
        <strain evidence="1 2">S14</strain>
    </source>
</reference>
<gene>
    <name evidence="1" type="ORF">VAS14_00231</name>
</gene>
<dbReference type="OrthoDB" id="8553954at2"/>
<dbReference type="RefSeq" id="WP_005363288.1">
    <property type="nucleotide sequence ID" value="NZ_AAOJ01000020.1"/>
</dbReference>
<dbReference type="HOGENOM" id="CLU_645362_0_0_6"/>
<name>Q1ZJS3_PHOAS</name>
<proteinExistence type="predicted"/>
<protein>
    <recommendedName>
        <fullName evidence="3">Integrating conjugative element protein</fullName>
    </recommendedName>
</protein>
<evidence type="ECO:0000313" key="1">
    <source>
        <dbReference type="EMBL" id="EAS62449.1"/>
    </source>
</evidence>
<dbReference type="Proteomes" id="UP000001603">
    <property type="component" value="Unassembled WGS sequence"/>
</dbReference>
<sequence length="425" mass="46823">MHFNYPSRKISIAILIALASTSAYSVELEREKLDLVIGGAELRPLSSPAGQLNFGLSNSLDDFLRCGDVDIEDVIKSSFSDAKGQVQRLQSGVIKAVAQSTNLTNAFGTVLRRTYPDEYDAIVNGIANVKADWGTTLTQCGKAQELMWDTVVGGEGKKEAQGYGWVNFNAKAKAGKAIWTEDFTKTIGTNSGIPVGKEEKGGSGQLPVTIPSDIIKTSYDLFNANSNDPDSIGLKFYFANQTAAIDFVEELVGKTELRFCDDCESDFSAGKGIRPSLIKEKERVKDELKKVVTKDAQYLITLSPEDYYKISYSSKVPINSTILNSLKALPGNRQERYMDSLSEEIAVANIMEKTIVARRLIQTGMREKTLKNSESIRSASQELLDALDFEIDNIEREMRTSGLLKNATTRALLQHEQINRNSGLL</sequence>
<evidence type="ECO:0008006" key="3">
    <source>
        <dbReference type="Google" id="ProtNLM"/>
    </source>
</evidence>
<dbReference type="AlphaFoldDB" id="Q1ZJS3"/>
<dbReference type="EMBL" id="AAOJ01000020">
    <property type="protein sequence ID" value="EAS62449.1"/>
    <property type="molecule type" value="Genomic_DNA"/>
</dbReference>
<organism evidence="1 2">
    <name type="scientific">Photobacterium angustum (strain S14 / CCUG 15956)</name>
    <name type="common">Vibrio sp. (strain S14 / CCUG 15956)</name>
    <dbReference type="NCBI Taxonomy" id="314292"/>
    <lineage>
        <taxon>Bacteria</taxon>
        <taxon>Pseudomonadati</taxon>
        <taxon>Pseudomonadota</taxon>
        <taxon>Gammaproteobacteria</taxon>
        <taxon>Vibrionales</taxon>
        <taxon>Vibrionaceae</taxon>
        <taxon>Photobacterium</taxon>
    </lineage>
</organism>
<comment type="caution">
    <text evidence="1">The sequence shown here is derived from an EMBL/GenBank/DDBJ whole genome shotgun (WGS) entry which is preliminary data.</text>
</comment>
<accession>Q1ZJS3</accession>